<feature type="signal peptide" evidence="9">
    <location>
        <begin position="1"/>
        <end position="20"/>
    </location>
</feature>
<evidence type="ECO:0000313" key="11">
    <source>
        <dbReference type="Proteomes" id="UP000184330"/>
    </source>
</evidence>
<evidence type="ECO:0000256" key="9">
    <source>
        <dbReference type="RuleBase" id="RU367147"/>
    </source>
</evidence>
<keyword evidence="6" id="KW-0325">Glycoprotein</keyword>
<evidence type="ECO:0000256" key="6">
    <source>
        <dbReference type="ARBA" id="ARBA00023180"/>
    </source>
</evidence>
<reference evidence="10 11" key="1">
    <citation type="submission" date="2016-03" db="EMBL/GenBank/DDBJ databases">
        <authorList>
            <person name="Ploux O."/>
        </authorList>
    </citation>
    <scope>NUCLEOTIDE SEQUENCE [LARGE SCALE GENOMIC DNA]</scope>
    <source>
        <strain evidence="10 11">UAMH 11012</strain>
    </source>
</reference>
<sequence length="296" mass="31328">MLTLTSLLFLLFLYSCPSNGAQNALVSVPDFGANPTKLQMSIYVPTKLAASPAIILALHGCSGAGAGYYQQTKYASLADTNGFIVIFPSSPHDNNCWDVASTKTLTHEGGGDSNGLANMLRYTIQKYNADPKKIFVTGTSSGGMMTNVMAATYPDLIAAGSGYSGVAAGCLAGSPGSSPTTADPTCVDGKVHKSSEEWKQVVKDMYSAWNGSYPKMQVWHGTADTFVNYPNLVEEIKEWEGVFGVSFKGNQTGVPQSGYTQMVFGDGDKLVAYSAAGVGHTVPVHEAVDLKWFGIT</sequence>
<dbReference type="Gene3D" id="3.40.50.1820">
    <property type="entry name" value="alpha/beta hydrolase"/>
    <property type="match status" value="1"/>
</dbReference>
<keyword evidence="7 9" id="KW-0119">Carbohydrate metabolism</keyword>
<dbReference type="Proteomes" id="UP000184330">
    <property type="component" value="Unassembled WGS sequence"/>
</dbReference>
<dbReference type="STRING" id="576137.A0A1L7X9F2"/>
<evidence type="ECO:0000313" key="10">
    <source>
        <dbReference type="EMBL" id="CZR61642.1"/>
    </source>
</evidence>
<evidence type="ECO:0000256" key="2">
    <source>
        <dbReference type="ARBA" id="ARBA00022487"/>
    </source>
</evidence>
<dbReference type="EC" id="3.1.1.-" evidence="9"/>
<feature type="chain" id="PRO_5029037680" description="Carboxylic ester hydrolase" evidence="9">
    <location>
        <begin position="21"/>
        <end position="296"/>
    </location>
</feature>
<gene>
    <name evidence="10" type="ORF">PAC_11539</name>
</gene>
<dbReference type="InterPro" id="IPR010126">
    <property type="entry name" value="Esterase_phb"/>
</dbReference>
<comment type="function">
    <text evidence="9">Esterase involved in the hydrolysis of xylan, a major structural heterogeneous polysaccharide found in plant biomass representing the second most abundant polysaccharide in the biosphere, after cellulose.</text>
</comment>
<organism evidence="10 11">
    <name type="scientific">Phialocephala subalpina</name>
    <dbReference type="NCBI Taxonomy" id="576137"/>
    <lineage>
        <taxon>Eukaryota</taxon>
        <taxon>Fungi</taxon>
        <taxon>Dikarya</taxon>
        <taxon>Ascomycota</taxon>
        <taxon>Pezizomycotina</taxon>
        <taxon>Leotiomycetes</taxon>
        <taxon>Helotiales</taxon>
        <taxon>Mollisiaceae</taxon>
        <taxon>Phialocephala</taxon>
        <taxon>Phialocephala fortinii species complex</taxon>
    </lineage>
</organism>
<evidence type="ECO:0000256" key="4">
    <source>
        <dbReference type="ARBA" id="ARBA00022729"/>
    </source>
</evidence>
<dbReference type="Pfam" id="PF10503">
    <property type="entry name" value="Esterase_PHB"/>
    <property type="match status" value="1"/>
</dbReference>
<keyword evidence="4 9" id="KW-0732">Signal</keyword>
<keyword evidence="5 9" id="KW-0378">Hydrolase</keyword>
<proteinExistence type="inferred from homology"/>
<protein>
    <recommendedName>
        <fullName evidence="9">Carboxylic ester hydrolase</fullName>
        <ecNumber evidence="9">3.1.1.-</ecNumber>
    </recommendedName>
</protein>
<dbReference type="InterPro" id="IPR050955">
    <property type="entry name" value="Plant_Biomass_Hydrol_Est"/>
</dbReference>
<evidence type="ECO:0000256" key="5">
    <source>
        <dbReference type="ARBA" id="ARBA00022801"/>
    </source>
</evidence>
<dbReference type="GO" id="GO:0045493">
    <property type="term" value="P:xylan catabolic process"/>
    <property type="evidence" value="ECO:0007669"/>
    <property type="project" value="UniProtKB-UniRule"/>
</dbReference>
<dbReference type="InterPro" id="IPR029058">
    <property type="entry name" value="AB_hydrolase_fold"/>
</dbReference>
<name>A0A1L7X9F2_9HELO</name>
<keyword evidence="3 9" id="KW-0964">Secreted</keyword>
<dbReference type="SUPFAM" id="SSF53474">
    <property type="entry name" value="alpha/beta-Hydrolases"/>
    <property type="match status" value="2"/>
</dbReference>
<dbReference type="PANTHER" id="PTHR43037">
    <property type="entry name" value="UNNAMED PRODUCT-RELATED"/>
    <property type="match status" value="1"/>
</dbReference>
<keyword evidence="11" id="KW-1185">Reference proteome</keyword>
<dbReference type="AlphaFoldDB" id="A0A1L7X9F2"/>
<comment type="subcellular location">
    <subcellularLocation>
        <location evidence="1 9">Secreted</location>
    </subcellularLocation>
</comment>
<dbReference type="GO" id="GO:0052689">
    <property type="term" value="F:carboxylic ester hydrolase activity"/>
    <property type="evidence" value="ECO:0007669"/>
    <property type="project" value="UniProtKB-KW"/>
</dbReference>
<dbReference type="GO" id="GO:0005576">
    <property type="term" value="C:extracellular region"/>
    <property type="evidence" value="ECO:0007669"/>
    <property type="project" value="UniProtKB-SubCell"/>
</dbReference>
<keyword evidence="2 9" id="KW-0719">Serine esterase</keyword>
<comment type="similarity">
    <text evidence="9">Belongs to the carbohydrate esterase 1 (CE1) family.</text>
</comment>
<dbReference type="NCBIfam" id="TIGR01840">
    <property type="entry name" value="esterase_phb"/>
    <property type="match status" value="1"/>
</dbReference>
<evidence type="ECO:0000256" key="8">
    <source>
        <dbReference type="ARBA" id="ARBA00023326"/>
    </source>
</evidence>
<evidence type="ECO:0000256" key="3">
    <source>
        <dbReference type="ARBA" id="ARBA00022525"/>
    </source>
</evidence>
<keyword evidence="8 9" id="KW-0624">Polysaccharide degradation</keyword>
<accession>A0A1L7X9F2</accession>
<dbReference type="PANTHER" id="PTHR43037:SF3">
    <property type="entry name" value="FERULOYL ESTERASE B"/>
    <property type="match status" value="1"/>
</dbReference>
<evidence type="ECO:0000256" key="1">
    <source>
        <dbReference type="ARBA" id="ARBA00004613"/>
    </source>
</evidence>
<evidence type="ECO:0000256" key="7">
    <source>
        <dbReference type="ARBA" id="ARBA00023277"/>
    </source>
</evidence>
<dbReference type="OrthoDB" id="2425929at2759"/>
<dbReference type="EMBL" id="FJOG01000018">
    <property type="protein sequence ID" value="CZR61642.1"/>
    <property type="molecule type" value="Genomic_DNA"/>
</dbReference>